<dbReference type="EMBL" id="MU006220">
    <property type="protein sequence ID" value="KAF2830087.1"/>
    <property type="molecule type" value="Genomic_DNA"/>
</dbReference>
<evidence type="ECO:0000256" key="1">
    <source>
        <dbReference type="SAM" id="MobiDB-lite"/>
    </source>
</evidence>
<feature type="compositionally biased region" description="Polar residues" evidence="1">
    <location>
        <begin position="384"/>
        <end position="402"/>
    </location>
</feature>
<organism evidence="2 3">
    <name type="scientific">Ophiobolus disseminans</name>
    <dbReference type="NCBI Taxonomy" id="1469910"/>
    <lineage>
        <taxon>Eukaryota</taxon>
        <taxon>Fungi</taxon>
        <taxon>Dikarya</taxon>
        <taxon>Ascomycota</taxon>
        <taxon>Pezizomycotina</taxon>
        <taxon>Dothideomycetes</taxon>
        <taxon>Pleosporomycetidae</taxon>
        <taxon>Pleosporales</taxon>
        <taxon>Pleosporineae</taxon>
        <taxon>Phaeosphaeriaceae</taxon>
        <taxon>Ophiobolus</taxon>
    </lineage>
</organism>
<feature type="region of interest" description="Disordered" evidence="1">
    <location>
        <begin position="418"/>
        <end position="444"/>
    </location>
</feature>
<sequence length="444" mass="49618">MPTHFHATAMADPQWLDLEAPFDLDNGVSNEANNGRKTNKDLEPIHMPLLQDGNRYDQLITLLDLVEVDSHAEEGSQGADSPPGMESGYDTSESGQSVAEELAAQYLTPLDTLVSDIDGRFGSYYSPTSETRPELQAWRDMNNAAYDDENERQSRFSWTSSIYSDDGLEEKAVWWKPIEPLVVKKDTEGPPPLPTRNPLRLLRRLSKNEPKGYSEQKRGSRNIHNLYLDLSRSNSRHARRSMKSPEPSRRKSHAVTKKKEELKEANRKPQLSLVIPGHISNAMRNSDEEARKAHRSARTSTSSKSYSVNHSARRESRECRTSTTTNTQNRSRSARDTPARSTTSTPSLSKPHDRSHAVRLTPISSGYAETLRSARSHVRGSSEPLHSSVSDVSSKWNASMPSHGTVRRSCIASLVNASNTTRRASQAASVNKRLPPLPMELKLQ</sequence>
<feature type="compositionally biased region" description="Basic and acidic residues" evidence="1">
    <location>
        <begin position="257"/>
        <end position="267"/>
    </location>
</feature>
<feature type="compositionally biased region" description="Basic and acidic residues" evidence="1">
    <location>
        <begin position="206"/>
        <end position="218"/>
    </location>
</feature>
<evidence type="ECO:0000313" key="2">
    <source>
        <dbReference type="EMBL" id="KAF2830087.1"/>
    </source>
</evidence>
<keyword evidence="3" id="KW-1185">Reference proteome</keyword>
<protein>
    <submittedName>
        <fullName evidence="2">Uncharacterized protein</fullName>
    </submittedName>
</protein>
<evidence type="ECO:0000313" key="3">
    <source>
        <dbReference type="Proteomes" id="UP000799424"/>
    </source>
</evidence>
<feature type="region of interest" description="Disordered" evidence="1">
    <location>
        <begin position="71"/>
        <end position="96"/>
    </location>
</feature>
<proteinExistence type="predicted"/>
<dbReference type="Proteomes" id="UP000799424">
    <property type="component" value="Unassembled WGS sequence"/>
</dbReference>
<dbReference type="OrthoDB" id="3782229at2759"/>
<feature type="region of interest" description="Disordered" evidence="1">
    <location>
        <begin position="203"/>
        <end position="403"/>
    </location>
</feature>
<feature type="compositionally biased region" description="Low complexity" evidence="1">
    <location>
        <begin position="298"/>
        <end position="307"/>
    </location>
</feature>
<accession>A0A6A7ABN9</accession>
<name>A0A6A7ABN9_9PLEO</name>
<feature type="compositionally biased region" description="Polar residues" evidence="1">
    <location>
        <begin position="418"/>
        <end position="429"/>
    </location>
</feature>
<feature type="compositionally biased region" description="Polar residues" evidence="1">
    <location>
        <begin position="339"/>
        <end position="348"/>
    </location>
</feature>
<gene>
    <name evidence="2" type="ORF">CC86DRAFT_367961</name>
</gene>
<feature type="compositionally biased region" description="Low complexity" evidence="1">
    <location>
        <begin position="321"/>
        <end position="331"/>
    </location>
</feature>
<reference evidence="2" key="1">
    <citation type="journal article" date="2020" name="Stud. Mycol.">
        <title>101 Dothideomycetes genomes: a test case for predicting lifestyles and emergence of pathogens.</title>
        <authorList>
            <person name="Haridas S."/>
            <person name="Albert R."/>
            <person name="Binder M."/>
            <person name="Bloem J."/>
            <person name="Labutti K."/>
            <person name="Salamov A."/>
            <person name="Andreopoulos B."/>
            <person name="Baker S."/>
            <person name="Barry K."/>
            <person name="Bills G."/>
            <person name="Bluhm B."/>
            <person name="Cannon C."/>
            <person name="Castanera R."/>
            <person name="Culley D."/>
            <person name="Daum C."/>
            <person name="Ezra D."/>
            <person name="Gonzalez J."/>
            <person name="Henrissat B."/>
            <person name="Kuo A."/>
            <person name="Liang C."/>
            <person name="Lipzen A."/>
            <person name="Lutzoni F."/>
            <person name="Magnuson J."/>
            <person name="Mondo S."/>
            <person name="Nolan M."/>
            <person name="Ohm R."/>
            <person name="Pangilinan J."/>
            <person name="Park H.-J."/>
            <person name="Ramirez L."/>
            <person name="Alfaro M."/>
            <person name="Sun H."/>
            <person name="Tritt A."/>
            <person name="Yoshinaga Y."/>
            <person name="Zwiers L.-H."/>
            <person name="Turgeon B."/>
            <person name="Goodwin S."/>
            <person name="Spatafora J."/>
            <person name="Crous P."/>
            <person name="Grigoriev I."/>
        </authorList>
    </citation>
    <scope>NUCLEOTIDE SEQUENCE</scope>
    <source>
        <strain evidence="2">CBS 113818</strain>
    </source>
</reference>
<dbReference type="AlphaFoldDB" id="A0A6A7ABN9"/>